<evidence type="ECO:0000313" key="2">
    <source>
        <dbReference type="EMBL" id="RLQ22856.1"/>
    </source>
</evidence>
<dbReference type="Proteomes" id="UP000265509">
    <property type="component" value="Unassembled WGS sequence"/>
</dbReference>
<name>A0A3L7E022_9GAMM</name>
<proteinExistence type="predicted"/>
<sequence>MSMLSTDSALVASRPRHYLGQSATGSITLTAFEPAELEALTGQRLGPYNSFNPVSRVQIWQWCSAMGDRNPLYLDEAYQASVGLQQAVAPPAMMQMWTMRDFNMDYAPGSTSAEPYRVFDELSSRGYAENVAVSYDISFHRYLHEGARPHHYTTVVAISPLKTTALGQGYFVTEQVEYLDQHEQCFAEALITYFQYRAAATSASTSTEADTDTDNAAARHFPENTPPDFSPLEFSSLELGQQLPALTIPITHKLVVGGAIASQDFIPVHHNAPAARAAAMPDIFMNILTTCGLCGRYLSDWSGPGARLQKLRLKLLAPNVPGDTMVMQGAVSALGEDKLVDVEFSGANSRGFHVTGSATLSL</sequence>
<dbReference type="Pfam" id="PF13452">
    <property type="entry name" value="FAS1_DH_region"/>
    <property type="match status" value="1"/>
</dbReference>
<dbReference type="OrthoDB" id="9774179at2"/>
<gene>
    <name evidence="2" type="ORF">DWB85_05265</name>
</gene>
<evidence type="ECO:0000313" key="3">
    <source>
        <dbReference type="Proteomes" id="UP000265509"/>
    </source>
</evidence>
<organism evidence="2 3">
    <name type="scientific">Seongchinamella sediminis</name>
    <dbReference type="NCBI Taxonomy" id="2283635"/>
    <lineage>
        <taxon>Bacteria</taxon>
        <taxon>Pseudomonadati</taxon>
        <taxon>Pseudomonadota</taxon>
        <taxon>Gammaproteobacteria</taxon>
        <taxon>Cellvibrionales</taxon>
        <taxon>Halieaceae</taxon>
        <taxon>Seongchinamella</taxon>
    </lineage>
</organism>
<accession>A0A3L7E022</accession>
<dbReference type="EMBL" id="QRAN01000004">
    <property type="protein sequence ID" value="RLQ22856.1"/>
    <property type="molecule type" value="Genomic_DNA"/>
</dbReference>
<keyword evidence="3" id="KW-1185">Reference proteome</keyword>
<protein>
    <recommendedName>
        <fullName evidence="1">FAS1-like dehydratase domain-containing protein</fullName>
    </recommendedName>
</protein>
<feature type="domain" description="FAS1-like dehydratase" evidence="1">
    <location>
        <begin position="52"/>
        <end position="184"/>
    </location>
</feature>
<dbReference type="InterPro" id="IPR029069">
    <property type="entry name" value="HotDog_dom_sf"/>
</dbReference>
<comment type="caution">
    <text evidence="2">The sequence shown here is derived from an EMBL/GenBank/DDBJ whole genome shotgun (WGS) entry which is preliminary data.</text>
</comment>
<dbReference type="AlphaFoldDB" id="A0A3L7E022"/>
<dbReference type="InterPro" id="IPR039569">
    <property type="entry name" value="FAS1-like_DH_region"/>
</dbReference>
<dbReference type="Gene3D" id="3.10.129.10">
    <property type="entry name" value="Hotdog Thioesterase"/>
    <property type="match status" value="2"/>
</dbReference>
<reference evidence="2 3" key="1">
    <citation type="submission" date="2018-07" db="EMBL/GenBank/DDBJ databases">
        <title>Halioglobus sp. genome submission.</title>
        <authorList>
            <person name="Ye M.-Q."/>
            <person name="Du Z.-J."/>
        </authorList>
    </citation>
    <scope>NUCLEOTIDE SEQUENCE [LARGE SCALE GENOMIC DNA]</scope>
    <source>
        <strain evidence="2 3">U0301</strain>
    </source>
</reference>
<evidence type="ECO:0000259" key="1">
    <source>
        <dbReference type="Pfam" id="PF13452"/>
    </source>
</evidence>
<dbReference type="SUPFAM" id="SSF54637">
    <property type="entry name" value="Thioesterase/thiol ester dehydrase-isomerase"/>
    <property type="match status" value="2"/>
</dbReference>